<dbReference type="Gene3D" id="2.10.25.10">
    <property type="entry name" value="Laminin"/>
    <property type="match status" value="4"/>
</dbReference>
<evidence type="ECO:0000313" key="9">
    <source>
        <dbReference type="Proteomes" id="UP000827092"/>
    </source>
</evidence>
<keyword evidence="6" id="KW-0472">Membrane</keyword>
<dbReference type="EMBL" id="JAFNEN010001270">
    <property type="protein sequence ID" value="KAG8174250.1"/>
    <property type="molecule type" value="Genomic_DNA"/>
</dbReference>
<protein>
    <recommendedName>
        <fullName evidence="7">EGF-like domain-containing protein</fullName>
    </recommendedName>
</protein>
<dbReference type="Gene3D" id="2.90.20.10">
    <property type="entry name" value="Plasmodium vivax P25 domain"/>
    <property type="match status" value="2"/>
</dbReference>
<feature type="disulfide bond" evidence="4">
    <location>
        <begin position="854"/>
        <end position="863"/>
    </location>
</feature>
<dbReference type="Pfam" id="PF07645">
    <property type="entry name" value="EGF_CA"/>
    <property type="match status" value="1"/>
</dbReference>
<evidence type="ECO:0000256" key="4">
    <source>
        <dbReference type="PROSITE-ProRule" id="PRU00076"/>
    </source>
</evidence>
<feature type="region of interest" description="Disordered" evidence="5">
    <location>
        <begin position="968"/>
        <end position="1043"/>
    </location>
</feature>
<dbReference type="PANTHER" id="PTHR24034">
    <property type="entry name" value="EGF-LIKE DOMAIN-CONTAINING PROTEIN"/>
    <property type="match status" value="1"/>
</dbReference>
<dbReference type="CDD" id="cd00054">
    <property type="entry name" value="EGF_CA"/>
    <property type="match status" value="1"/>
</dbReference>
<feature type="transmembrane region" description="Helical" evidence="6">
    <location>
        <begin position="882"/>
        <end position="903"/>
    </location>
</feature>
<evidence type="ECO:0000256" key="5">
    <source>
        <dbReference type="SAM" id="MobiDB-lite"/>
    </source>
</evidence>
<proteinExistence type="predicted"/>
<dbReference type="SUPFAM" id="SSF57196">
    <property type="entry name" value="EGF/Laminin"/>
    <property type="match status" value="4"/>
</dbReference>
<feature type="non-terminal residue" evidence="8">
    <location>
        <position position="1"/>
    </location>
</feature>
<keyword evidence="3 4" id="KW-1015">Disulfide bond</keyword>
<keyword evidence="1 4" id="KW-0245">EGF-like domain</keyword>
<dbReference type="AlphaFoldDB" id="A0AAV6TQQ7"/>
<feature type="domain" description="EGF-like" evidence="7">
    <location>
        <begin position="222"/>
        <end position="258"/>
    </location>
</feature>
<dbReference type="SMART" id="SM00179">
    <property type="entry name" value="EGF_CA"/>
    <property type="match status" value="4"/>
</dbReference>
<evidence type="ECO:0000259" key="7">
    <source>
        <dbReference type="PROSITE" id="PS50026"/>
    </source>
</evidence>
<feature type="disulfide bond" evidence="4">
    <location>
        <begin position="248"/>
        <end position="257"/>
    </location>
</feature>
<feature type="domain" description="EGF-like" evidence="7">
    <location>
        <begin position="833"/>
        <end position="864"/>
    </location>
</feature>
<dbReference type="InterPro" id="IPR049883">
    <property type="entry name" value="NOTCH1_EGF-like"/>
</dbReference>
<feature type="compositionally biased region" description="Basic and acidic residues" evidence="5">
    <location>
        <begin position="1018"/>
        <end position="1029"/>
    </location>
</feature>
<evidence type="ECO:0000256" key="3">
    <source>
        <dbReference type="ARBA" id="ARBA00023157"/>
    </source>
</evidence>
<organism evidence="8 9">
    <name type="scientific">Oedothorax gibbosus</name>
    <dbReference type="NCBI Taxonomy" id="931172"/>
    <lineage>
        <taxon>Eukaryota</taxon>
        <taxon>Metazoa</taxon>
        <taxon>Ecdysozoa</taxon>
        <taxon>Arthropoda</taxon>
        <taxon>Chelicerata</taxon>
        <taxon>Arachnida</taxon>
        <taxon>Araneae</taxon>
        <taxon>Araneomorphae</taxon>
        <taxon>Entelegynae</taxon>
        <taxon>Araneoidea</taxon>
        <taxon>Linyphiidae</taxon>
        <taxon>Erigoninae</taxon>
        <taxon>Oedothorax</taxon>
    </lineage>
</organism>
<dbReference type="PROSITE" id="PS50026">
    <property type="entry name" value="EGF_3"/>
    <property type="match status" value="3"/>
</dbReference>
<dbReference type="Proteomes" id="UP000827092">
    <property type="component" value="Unassembled WGS sequence"/>
</dbReference>
<evidence type="ECO:0000256" key="2">
    <source>
        <dbReference type="ARBA" id="ARBA00022737"/>
    </source>
</evidence>
<dbReference type="InterPro" id="IPR000742">
    <property type="entry name" value="EGF"/>
</dbReference>
<keyword evidence="6" id="KW-0812">Transmembrane</keyword>
<keyword evidence="6" id="KW-1133">Transmembrane helix</keyword>
<keyword evidence="2" id="KW-0677">Repeat</keyword>
<name>A0AAV6TQQ7_9ARAC</name>
<comment type="caution">
    <text evidence="8">The sequence shown here is derived from an EMBL/GenBank/DDBJ whole genome shotgun (WGS) entry which is preliminary data.</text>
</comment>
<dbReference type="PANTHER" id="PTHR24034:SF89">
    <property type="entry name" value="COMPLEMENT COMPONENT C1Q RECEPTOR"/>
    <property type="match status" value="1"/>
</dbReference>
<dbReference type="GO" id="GO:0005509">
    <property type="term" value="F:calcium ion binding"/>
    <property type="evidence" value="ECO:0007669"/>
    <property type="project" value="InterPro"/>
</dbReference>
<dbReference type="SMART" id="SM00181">
    <property type="entry name" value="EGF"/>
    <property type="match status" value="15"/>
</dbReference>
<evidence type="ECO:0000256" key="6">
    <source>
        <dbReference type="SAM" id="Phobius"/>
    </source>
</evidence>
<evidence type="ECO:0000313" key="8">
    <source>
        <dbReference type="EMBL" id="KAG8174250.1"/>
    </source>
</evidence>
<comment type="caution">
    <text evidence="4">Lacks conserved residue(s) required for the propagation of feature annotation.</text>
</comment>
<feature type="domain" description="EGF-like" evidence="7">
    <location>
        <begin position="345"/>
        <end position="384"/>
    </location>
</feature>
<evidence type="ECO:0000256" key="1">
    <source>
        <dbReference type="ARBA" id="ARBA00022536"/>
    </source>
</evidence>
<dbReference type="InterPro" id="IPR050751">
    <property type="entry name" value="ECM_structural_protein"/>
</dbReference>
<dbReference type="PROSITE" id="PS00022">
    <property type="entry name" value="EGF_1"/>
    <property type="match status" value="3"/>
</dbReference>
<dbReference type="InterPro" id="IPR001881">
    <property type="entry name" value="EGF-like_Ca-bd_dom"/>
</dbReference>
<sequence>FNGTHCIECNCGNHGECYFDSQGAKQCNCHAGYIINSQEQCQECDCGTHGNCSFVHEDKKYCTCEVGYSVNKQGSCQQCDCGKNGTCSFGDSNNEICECIKGYEVNSINKCQACDCGDEGFCSFDKLGGKNCTCSVGYVEYQEKCTECNCGVNGTCNFSNGSKACQCDIGYILNEQKMMCYDPCASEDCKHESYCEVEKNELKCYCKLNFNGTTCDKDIEDEEHICEENPCENGGECYKNQTNYFCKCKDSFHGINCTISEWCYVNNATICGMANCVFDKETKRNFCSCKDNQIFDAKAKKCKKMNKCINRFRKNECMLPHETCEDGICKCEKSYEYKENKTECVFNVCYGNPCGSNLVCKDSGDGSYTCSCEEGSVYNGETCEKLDECSAGVTKCKHFCTNGLCSCAKGFYLNSDNTTCGKNKSTDLCEKDCGSGQCVIDGESEVCVCPTATHKNTNGTCKDLCAASSSKLLPKACPSGIKCESHTVLGFRCICDGQYKQAADGIHCEVKNMCTGEGTEQCEKQTARCIESPESAPFYKCVCADGYAMDSKTNKCIHLCSFEEQVKECLKKLALCEIEETTNGTYKAVCNCPPLFTDKGSDKCDKKAEYSYTGSFQVPRNVYEVLPKINKRLKRSIPPIDYIKLNKDFKESLNKVYENFDSSKVLNCSDNGQNLNCSLEIQLEKAKNKAQLNVITAPYVCISQEKGNYCLVPPRLLVERNIENDVFEETSPCNEDISLCGPTTDCVPSNDKSFQCKCKNGFAPTGAYKPFLGDDKSSIQICKDVDECLKPKACPNTTECFNLYGSYDCLCKSNFRKLGNGDIKTVGCVAVCDPNPCIHGTCNTTGNHGYTCSCDSSYTGFLCDEPNTLVTKLKETARKHSALIGGILGALLVVAIIVCFILFKKLKGKSVEGDDEYTKHRQRGILSEMSRLGRRQPKPENEDIEVERRNIPTIIANESGDYRRQYRDNDFAIPRPQVSQKRESGDYRSGYSGDDQMFQKSSRQSEDAPGHGRRKLSRSSERLDTEQRRISLAQYRNEAYEEE</sequence>
<dbReference type="PROSITE" id="PS01187">
    <property type="entry name" value="EGF_CA"/>
    <property type="match status" value="1"/>
</dbReference>
<feature type="region of interest" description="Disordered" evidence="5">
    <location>
        <begin position="928"/>
        <end position="947"/>
    </location>
</feature>
<reference evidence="8 9" key="1">
    <citation type="journal article" date="2022" name="Nat. Ecol. Evol.">
        <title>A masculinizing supergene underlies an exaggerated male reproductive morph in a spider.</title>
        <authorList>
            <person name="Hendrickx F."/>
            <person name="De Corte Z."/>
            <person name="Sonet G."/>
            <person name="Van Belleghem S.M."/>
            <person name="Kostlbacher S."/>
            <person name="Vangestel C."/>
        </authorList>
    </citation>
    <scope>NUCLEOTIDE SEQUENCE [LARGE SCALE GENOMIC DNA]</scope>
    <source>
        <strain evidence="8">W744_W776</strain>
    </source>
</reference>
<accession>A0AAV6TQQ7</accession>
<dbReference type="PROSITE" id="PS01186">
    <property type="entry name" value="EGF_2"/>
    <property type="match status" value="1"/>
</dbReference>
<keyword evidence="9" id="KW-1185">Reference proteome</keyword>
<gene>
    <name evidence="8" type="ORF">JTE90_001303</name>
</gene>
<feature type="compositionally biased region" description="Basic and acidic residues" evidence="5">
    <location>
        <begin position="937"/>
        <end position="947"/>
    </location>
</feature>
<dbReference type="InterPro" id="IPR018097">
    <property type="entry name" value="EGF_Ca-bd_CS"/>
</dbReference>